<keyword evidence="2" id="KW-1185">Reference proteome</keyword>
<organism evidence="1 2">
    <name type="scientific">Nepenthes gracilis</name>
    <name type="common">Slender pitcher plant</name>
    <dbReference type="NCBI Taxonomy" id="150966"/>
    <lineage>
        <taxon>Eukaryota</taxon>
        <taxon>Viridiplantae</taxon>
        <taxon>Streptophyta</taxon>
        <taxon>Embryophyta</taxon>
        <taxon>Tracheophyta</taxon>
        <taxon>Spermatophyta</taxon>
        <taxon>Magnoliopsida</taxon>
        <taxon>eudicotyledons</taxon>
        <taxon>Gunneridae</taxon>
        <taxon>Pentapetalae</taxon>
        <taxon>Caryophyllales</taxon>
        <taxon>Nepenthaceae</taxon>
        <taxon>Nepenthes</taxon>
    </lineage>
</organism>
<comment type="caution">
    <text evidence="1">The sequence shown here is derived from an EMBL/GenBank/DDBJ whole genome shotgun (WGS) entry which is preliminary data.</text>
</comment>
<gene>
    <name evidence="1" type="ORF">Nepgr_004070</name>
</gene>
<dbReference type="EMBL" id="BSYO01000003">
    <property type="protein sequence ID" value="GMH02231.1"/>
    <property type="molecule type" value="Genomic_DNA"/>
</dbReference>
<protein>
    <submittedName>
        <fullName evidence="1">Uncharacterized protein</fullName>
    </submittedName>
</protein>
<sequence>MLTGNLRRKVNRLVKDLGLQLRAGGSSCIKVSGNSNWISLIKSEAFARTPENEKMKKSELALKKLLSVDLMQSIYRIKPPDFGPKPQPDLRGI</sequence>
<evidence type="ECO:0000313" key="2">
    <source>
        <dbReference type="Proteomes" id="UP001279734"/>
    </source>
</evidence>
<dbReference type="AlphaFoldDB" id="A0AAD3S0M9"/>
<name>A0AAD3S0M9_NEPGR</name>
<accession>A0AAD3S0M9</accession>
<dbReference type="Proteomes" id="UP001279734">
    <property type="component" value="Unassembled WGS sequence"/>
</dbReference>
<proteinExistence type="predicted"/>
<reference evidence="1" key="1">
    <citation type="submission" date="2023-05" db="EMBL/GenBank/DDBJ databases">
        <title>Nepenthes gracilis genome sequencing.</title>
        <authorList>
            <person name="Fukushima K."/>
        </authorList>
    </citation>
    <scope>NUCLEOTIDE SEQUENCE</scope>
    <source>
        <strain evidence="1">SING2019-196</strain>
    </source>
</reference>
<evidence type="ECO:0000313" key="1">
    <source>
        <dbReference type="EMBL" id="GMH02231.1"/>
    </source>
</evidence>